<dbReference type="Proteomes" id="UP000828251">
    <property type="component" value="Unassembled WGS sequence"/>
</dbReference>
<dbReference type="EMBL" id="JAIQCV010000001">
    <property type="protein sequence ID" value="KAH1128844.1"/>
    <property type="molecule type" value="Genomic_DNA"/>
</dbReference>
<comment type="caution">
    <text evidence="1">The sequence shown here is derived from an EMBL/GenBank/DDBJ whole genome shotgun (WGS) entry which is preliminary data.</text>
</comment>
<evidence type="ECO:0000313" key="2">
    <source>
        <dbReference type="Proteomes" id="UP000828251"/>
    </source>
</evidence>
<keyword evidence="2" id="KW-1185">Reference proteome</keyword>
<accession>A0A9D3WGF7</accession>
<gene>
    <name evidence="1" type="ORF">J1N35_000222</name>
</gene>
<dbReference type="OrthoDB" id="1748150at2759"/>
<name>A0A9D3WGF7_9ROSI</name>
<reference evidence="1 2" key="1">
    <citation type="journal article" date="2021" name="Plant Biotechnol. J.">
        <title>Multi-omics assisted identification of the key and species-specific regulatory components of drought-tolerant mechanisms in Gossypium stocksii.</title>
        <authorList>
            <person name="Yu D."/>
            <person name="Ke L."/>
            <person name="Zhang D."/>
            <person name="Wu Y."/>
            <person name="Sun Y."/>
            <person name="Mei J."/>
            <person name="Sun J."/>
            <person name="Sun Y."/>
        </authorList>
    </citation>
    <scope>NUCLEOTIDE SEQUENCE [LARGE SCALE GENOMIC DNA]</scope>
    <source>
        <strain evidence="2">cv. E1</strain>
        <tissue evidence="1">Leaf</tissue>
    </source>
</reference>
<sequence>MKFNSCFSKCFSFPSETAIIDIRKEEPEPENDKNFTVFSYTELKVATHGFSASNKIGEGRENLRAAKKEFNKTEDYLKSLQSVGQIIGEVLRPPDNERCIWCKKHPPEVKNRDETVAFVVTRGFWIGHYTIPKEMNEVCNWLTARLGLEG</sequence>
<proteinExistence type="predicted"/>
<evidence type="ECO:0000313" key="1">
    <source>
        <dbReference type="EMBL" id="KAH1128844.1"/>
    </source>
</evidence>
<organism evidence="1 2">
    <name type="scientific">Gossypium stocksii</name>
    <dbReference type="NCBI Taxonomy" id="47602"/>
    <lineage>
        <taxon>Eukaryota</taxon>
        <taxon>Viridiplantae</taxon>
        <taxon>Streptophyta</taxon>
        <taxon>Embryophyta</taxon>
        <taxon>Tracheophyta</taxon>
        <taxon>Spermatophyta</taxon>
        <taxon>Magnoliopsida</taxon>
        <taxon>eudicotyledons</taxon>
        <taxon>Gunneridae</taxon>
        <taxon>Pentapetalae</taxon>
        <taxon>rosids</taxon>
        <taxon>malvids</taxon>
        <taxon>Malvales</taxon>
        <taxon>Malvaceae</taxon>
        <taxon>Malvoideae</taxon>
        <taxon>Gossypium</taxon>
    </lineage>
</organism>
<dbReference type="AlphaFoldDB" id="A0A9D3WGF7"/>
<protein>
    <submittedName>
        <fullName evidence="1">Uncharacterized protein</fullName>
    </submittedName>
</protein>